<dbReference type="PANTHER" id="PTHR46322">
    <property type="entry name" value="PUROMYCIN-SENSITIVE AMINOPEPTIDASE"/>
    <property type="match status" value="1"/>
</dbReference>
<keyword evidence="7" id="KW-0645">Protease</keyword>
<feature type="domain" description="Aminopeptidase N-like N-terminal" evidence="17">
    <location>
        <begin position="101"/>
        <end position="192"/>
    </location>
</feature>
<dbReference type="CDD" id="cd09600">
    <property type="entry name" value="M1_APN"/>
    <property type="match status" value="1"/>
</dbReference>
<dbReference type="NCBIfam" id="TIGR02414">
    <property type="entry name" value="pepN_proteo"/>
    <property type="match status" value="1"/>
</dbReference>
<dbReference type="InterPro" id="IPR027268">
    <property type="entry name" value="Peptidase_M4/M1_CTD_sf"/>
</dbReference>
<evidence type="ECO:0000313" key="19">
    <source>
        <dbReference type="EMBL" id="RMR60799.1"/>
    </source>
</evidence>
<dbReference type="Pfam" id="PF01433">
    <property type="entry name" value="Peptidase_M1"/>
    <property type="match status" value="1"/>
</dbReference>
<name>A0A3M4WB17_PSECI</name>
<protein>
    <recommendedName>
        <fullName evidence="5 13">Aminopeptidase N</fullName>
        <ecNumber evidence="4 13">3.4.11.2</ecNumber>
    </recommendedName>
</protein>
<evidence type="ECO:0000259" key="17">
    <source>
        <dbReference type="Pfam" id="PF17900"/>
    </source>
</evidence>
<reference evidence="18 21" key="2">
    <citation type="submission" date="2020-05" db="EMBL/GenBank/DDBJ databases">
        <title>Genetic diversity of Pseudomonas cichorii.</title>
        <authorList>
            <person name="Tani S."/>
            <person name="Yagi H."/>
            <person name="Hashimoto S."/>
            <person name="Iiyama K."/>
            <person name="Furuya N."/>
        </authorList>
    </citation>
    <scope>NUCLEOTIDE SEQUENCE [LARGE SCALE GENOMIC DNA]</scope>
    <source>
        <strain evidence="18 21">LMG 2162</strain>
    </source>
</reference>
<dbReference type="InterPro" id="IPR012779">
    <property type="entry name" value="Peptidase_M1_pepN"/>
</dbReference>
<comment type="function">
    <text evidence="12">Aminopeptidase N is involved in the degradation of intracellular peptides generated by protein breakdown during normal growth as well as in response to nutrient starvation.</text>
</comment>
<keyword evidence="6 19" id="KW-0031">Aminopeptidase</keyword>
<dbReference type="Gene3D" id="1.10.390.10">
    <property type="entry name" value="Neutral Protease Domain 2"/>
    <property type="match status" value="1"/>
</dbReference>
<dbReference type="GO" id="GO:0006508">
    <property type="term" value="P:proteolysis"/>
    <property type="evidence" value="ECO:0007669"/>
    <property type="project" value="UniProtKB-UniRule"/>
</dbReference>
<dbReference type="InterPro" id="IPR037144">
    <property type="entry name" value="Peptidase_M1_pepN_C_sf"/>
</dbReference>
<dbReference type="EMBL" id="BLWA01000006">
    <property type="protein sequence ID" value="GFM92813.1"/>
    <property type="molecule type" value="Genomic_DNA"/>
</dbReference>
<evidence type="ECO:0000256" key="6">
    <source>
        <dbReference type="ARBA" id="ARBA00022438"/>
    </source>
</evidence>
<dbReference type="InterPro" id="IPR024601">
    <property type="entry name" value="Peptidase_M1_pepN_C"/>
</dbReference>
<evidence type="ECO:0000256" key="9">
    <source>
        <dbReference type="ARBA" id="ARBA00022801"/>
    </source>
</evidence>
<dbReference type="GO" id="GO:0016285">
    <property type="term" value="F:alanyl aminopeptidase activity"/>
    <property type="evidence" value="ECO:0007669"/>
    <property type="project" value="UniProtKB-EC"/>
</dbReference>
<evidence type="ECO:0000313" key="18">
    <source>
        <dbReference type="EMBL" id="GFM92813.1"/>
    </source>
</evidence>
<organism evidence="19 20">
    <name type="scientific">Pseudomonas cichorii</name>
    <dbReference type="NCBI Taxonomy" id="36746"/>
    <lineage>
        <taxon>Bacteria</taxon>
        <taxon>Pseudomonadati</taxon>
        <taxon>Pseudomonadota</taxon>
        <taxon>Gammaproteobacteria</taxon>
        <taxon>Pseudomonadales</taxon>
        <taxon>Pseudomonadaceae</taxon>
        <taxon>Pseudomonas</taxon>
    </lineage>
</organism>
<dbReference type="RefSeq" id="WP_025260967.1">
    <property type="nucleotide sequence ID" value="NZ_BLWA01000006.1"/>
</dbReference>
<dbReference type="EMBL" id="RBRY01000039">
    <property type="protein sequence ID" value="RMR60799.1"/>
    <property type="molecule type" value="Genomic_DNA"/>
</dbReference>
<feature type="domain" description="Peptidase M1 membrane alanine aminopeptidase" evidence="14">
    <location>
        <begin position="232"/>
        <end position="445"/>
    </location>
</feature>
<comment type="cofactor">
    <cofactor evidence="2">
        <name>Zn(2+)</name>
        <dbReference type="ChEBI" id="CHEBI:29105"/>
    </cofactor>
</comment>
<sequence length="886" mass="99487">MRTEQPKMIYLKDYQAPEYLIDETHLTFELFDDHSLVHAQLVMRRNPERGAGLPPLVLDGQLLELVSLQLDDVELSPADYELTPDHLTLHPKAERFTVDSTVRIHPETNTALEGLYKSSGMFCTQCEAEGFRKITYYLDRPDVMSKFTTTLSADKHDFPVLLSNGNPIASGQEDDGRHWATWEDPFMKPAYLFALVAGDLWCVEDTFTTMSERVVTLRIYVEPENIDKCQHAMDSLKKSMRWDEETYGREYDLDIFMIVAVNDFNMGAMENKGLNIFNSSAVLARAETATDAAHQRVEAIVAHEYFHNWSGNRVTCRDWFQLSLKEGFTVFRDSGFSADMNSATVKRIQDVAYLRTHQFAEDAGPMAHAVRPDSFIEISNFYTLTVYEKGSEVVGMIHTLLGAEGFRKGSDLYFERHDGQAVTCDDFIKAMEDANGVDLTQFKRWYSQAGTPRLAVSESYDSAARTYSLTFRQSCPQTPDKQEKLPFVIPVALGLLDKQGGEIALRLSGEASASGTPRVLSVTEAEQTFTFVDIAEKPLPSLLRGFSAPVKLSFPYDRDQLMFLMQHDSDGFNRWEAGQQLSVQVLQELIAQHQQGQPLVMDQRLVTALGTVLADEQLDQAMVAEMLSLPGEAYLTEISDVADVDAIHGAREFARQQIADSLFDALWSRYQANRSLSKTTPYIAEAEHFARRSLQNIALSYLMLSARPQVLEAAIEQFDAADNMTERLTALAVLVNSPFTEERAKALAVFAENFKGNPLVMDQWFSVQAGSTQPGGLQRVKELMQHPAFNIKNPNKVRALIGAFAGQNLINFHAADGSGYRFLADLVIELNGFNPQIASRQLAPLTRWRKYDSARQALMKAELERIRSSGELSSDVFEVVSKSLAV</sequence>
<dbReference type="Gene3D" id="2.60.40.1840">
    <property type="match status" value="1"/>
</dbReference>
<evidence type="ECO:0000259" key="16">
    <source>
        <dbReference type="Pfam" id="PF17432"/>
    </source>
</evidence>
<keyword evidence="11" id="KW-0482">Metalloprotease</keyword>
<evidence type="ECO:0000256" key="12">
    <source>
        <dbReference type="ARBA" id="ARBA00059739"/>
    </source>
</evidence>
<evidence type="ECO:0000256" key="7">
    <source>
        <dbReference type="ARBA" id="ARBA00022670"/>
    </source>
</evidence>
<evidence type="ECO:0000259" key="15">
    <source>
        <dbReference type="Pfam" id="PF11940"/>
    </source>
</evidence>
<dbReference type="FunFam" id="2.60.40.1840:FF:000001">
    <property type="entry name" value="Aminopeptidase N"/>
    <property type="match status" value="1"/>
</dbReference>
<dbReference type="SUPFAM" id="SSF63737">
    <property type="entry name" value="Leukotriene A4 hydrolase N-terminal domain"/>
    <property type="match status" value="1"/>
</dbReference>
<evidence type="ECO:0000256" key="4">
    <source>
        <dbReference type="ARBA" id="ARBA00012564"/>
    </source>
</evidence>
<reference evidence="19 20" key="1">
    <citation type="submission" date="2018-08" db="EMBL/GenBank/DDBJ databases">
        <title>Recombination of ecologically and evolutionarily significant loci maintains genetic cohesion in the Pseudomonas syringae species complex.</title>
        <authorList>
            <person name="Dillon M."/>
            <person name="Thakur S."/>
            <person name="Almeida R.N.D."/>
            <person name="Weir B.S."/>
            <person name="Guttman D.S."/>
        </authorList>
    </citation>
    <scope>NUCLEOTIDE SEQUENCE [LARGE SCALE GENOMIC DNA]</scope>
    <source>
        <strain evidence="19 20">ICMP 6917</strain>
    </source>
</reference>
<dbReference type="Proteomes" id="UP000278332">
    <property type="component" value="Unassembled WGS sequence"/>
</dbReference>
<dbReference type="Pfam" id="PF17432">
    <property type="entry name" value="DUF3458_C"/>
    <property type="match status" value="1"/>
</dbReference>
<dbReference type="FunFam" id="3.30.2010.30:FF:000002">
    <property type="entry name" value="Putative aminopeptidase N"/>
    <property type="match status" value="1"/>
</dbReference>
<dbReference type="GeneID" id="93660098"/>
<dbReference type="GO" id="GO:0008270">
    <property type="term" value="F:zinc ion binding"/>
    <property type="evidence" value="ECO:0007669"/>
    <property type="project" value="InterPro"/>
</dbReference>
<evidence type="ECO:0000256" key="10">
    <source>
        <dbReference type="ARBA" id="ARBA00022833"/>
    </source>
</evidence>
<dbReference type="Gene3D" id="1.25.50.10">
    <property type="entry name" value="Peptidase M1, alanyl aminopeptidase, C-terminal domain"/>
    <property type="match status" value="1"/>
</dbReference>
<dbReference type="Proteomes" id="UP000614982">
    <property type="component" value="Unassembled WGS sequence"/>
</dbReference>
<evidence type="ECO:0000256" key="3">
    <source>
        <dbReference type="ARBA" id="ARBA00010136"/>
    </source>
</evidence>
<accession>A0A3M4WB17</accession>
<dbReference type="Gene3D" id="3.30.2010.30">
    <property type="match status" value="1"/>
</dbReference>
<evidence type="ECO:0000259" key="14">
    <source>
        <dbReference type="Pfam" id="PF01433"/>
    </source>
</evidence>
<dbReference type="InterPro" id="IPR035414">
    <property type="entry name" value="Peptidase_M1_pepN_Ig-like"/>
</dbReference>
<feature type="domain" description="Peptidase M1 alanyl aminopeptidase C-terminal" evidence="16">
    <location>
        <begin position="559"/>
        <end position="885"/>
    </location>
</feature>
<dbReference type="PRINTS" id="PR00756">
    <property type="entry name" value="ALADIPTASE"/>
</dbReference>
<feature type="domain" description="Peptidase M1 alanyl aminopeptidase Ig-like fold" evidence="15">
    <location>
        <begin position="450"/>
        <end position="553"/>
    </location>
</feature>
<comment type="caution">
    <text evidence="19">The sequence shown here is derived from an EMBL/GenBank/DDBJ whole genome shotgun (WGS) entry which is preliminary data.</text>
</comment>
<keyword evidence="21" id="KW-1185">Reference proteome</keyword>
<dbReference type="InterPro" id="IPR001930">
    <property type="entry name" value="Peptidase_M1"/>
</dbReference>
<dbReference type="EC" id="3.4.11.2" evidence="4 13"/>
<dbReference type="Pfam" id="PF17900">
    <property type="entry name" value="Peptidase_M1_N"/>
    <property type="match status" value="1"/>
</dbReference>
<comment type="catalytic activity">
    <reaction evidence="1">
        <text>Release of an N-terminal amino acid, Xaa-|-Yaa- from a peptide, amide or arylamide. Xaa is preferably Ala, but may be most amino acids including Pro (slow action). When a terminal hydrophobic residue is followed by a prolyl residue, the two may be released as an intact Xaa-Pro dipeptide.</text>
        <dbReference type="EC" id="3.4.11.2"/>
    </reaction>
</comment>
<dbReference type="Gene3D" id="2.60.40.1730">
    <property type="entry name" value="tricorn interacting facor f3 domain"/>
    <property type="match status" value="1"/>
</dbReference>
<dbReference type="InterPro" id="IPR014782">
    <property type="entry name" value="Peptidase_M1_dom"/>
</dbReference>
<keyword evidence="9" id="KW-0378">Hydrolase</keyword>
<dbReference type="FunFam" id="1.10.390.10:FF:000002">
    <property type="entry name" value="Aminopeptidase N"/>
    <property type="match status" value="1"/>
</dbReference>
<gene>
    <name evidence="18" type="primary">pepN</name>
    <name evidence="19" type="ORF">ALP84_01073</name>
    <name evidence="18" type="ORF">PSCICP_27850</name>
</gene>
<comment type="similarity">
    <text evidence="3">Belongs to the peptidase M1 family.</text>
</comment>
<dbReference type="OrthoDB" id="100605at2"/>
<evidence type="ECO:0000256" key="2">
    <source>
        <dbReference type="ARBA" id="ARBA00001947"/>
    </source>
</evidence>
<evidence type="ECO:0000256" key="1">
    <source>
        <dbReference type="ARBA" id="ARBA00000098"/>
    </source>
</evidence>
<dbReference type="SUPFAM" id="SSF55486">
    <property type="entry name" value="Metalloproteases ('zincins'), catalytic domain"/>
    <property type="match status" value="1"/>
</dbReference>
<dbReference type="AlphaFoldDB" id="A0A3M4WB17"/>
<evidence type="ECO:0000256" key="5">
    <source>
        <dbReference type="ARBA" id="ARBA00015611"/>
    </source>
</evidence>
<dbReference type="FunFam" id="1.25.50.10:FF:000005">
    <property type="entry name" value="Aminopeptidase N"/>
    <property type="match status" value="1"/>
</dbReference>
<evidence type="ECO:0000256" key="13">
    <source>
        <dbReference type="NCBIfam" id="TIGR02414"/>
    </source>
</evidence>
<evidence type="ECO:0000313" key="21">
    <source>
        <dbReference type="Proteomes" id="UP000614982"/>
    </source>
</evidence>
<dbReference type="InterPro" id="IPR045357">
    <property type="entry name" value="Aminopeptidase_N-like_N"/>
</dbReference>
<evidence type="ECO:0000256" key="8">
    <source>
        <dbReference type="ARBA" id="ARBA00022723"/>
    </source>
</evidence>
<evidence type="ECO:0000256" key="11">
    <source>
        <dbReference type="ARBA" id="ARBA00023049"/>
    </source>
</evidence>
<dbReference type="FunFam" id="2.60.40.1730:FF:000005">
    <property type="entry name" value="Aminopeptidase N"/>
    <property type="match status" value="1"/>
</dbReference>
<keyword evidence="10" id="KW-0862">Zinc</keyword>
<dbReference type="InterPro" id="IPR038438">
    <property type="entry name" value="PepN_Ig-like_sf"/>
</dbReference>
<proteinExistence type="inferred from homology"/>
<dbReference type="InterPro" id="IPR042097">
    <property type="entry name" value="Aminopeptidase_N-like_N_sf"/>
</dbReference>
<evidence type="ECO:0000313" key="20">
    <source>
        <dbReference type="Proteomes" id="UP000278332"/>
    </source>
</evidence>
<keyword evidence="8" id="KW-0479">Metal-binding</keyword>
<dbReference type="Pfam" id="PF11940">
    <property type="entry name" value="DUF3458"/>
    <property type="match status" value="1"/>
</dbReference>
<dbReference type="GO" id="GO:0008237">
    <property type="term" value="F:metallopeptidase activity"/>
    <property type="evidence" value="ECO:0007669"/>
    <property type="project" value="UniProtKB-UniRule"/>
</dbReference>
<dbReference type="PANTHER" id="PTHR46322:SF1">
    <property type="entry name" value="PUROMYCIN-SENSITIVE AMINOPEPTIDASE"/>
    <property type="match status" value="1"/>
</dbReference>